<proteinExistence type="predicted"/>
<dbReference type="AlphaFoldDB" id="A0A251TIC0"/>
<evidence type="ECO:0000313" key="3">
    <source>
        <dbReference type="Proteomes" id="UP000215914"/>
    </source>
</evidence>
<feature type="transmembrane region" description="Helical" evidence="1">
    <location>
        <begin position="30"/>
        <end position="50"/>
    </location>
</feature>
<dbReference type="InParanoid" id="A0A251TIC0"/>
<protein>
    <submittedName>
        <fullName evidence="2">Uncharacterized protein</fullName>
    </submittedName>
</protein>
<accession>A0A251TIC0</accession>
<keyword evidence="3" id="KW-1185">Reference proteome</keyword>
<evidence type="ECO:0000256" key="1">
    <source>
        <dbReference type="SAM" id="Phobius"/>
    </source>
</evidence>
<keyword evidence="1" id="KW-0472">Membrane</keyword>
<keyword evidence="1" id="KW-1133">Transmembrane helix</keyword>
<name>A0A251TIC0_HELAN</name>
<evidence type="ECO:0000313" key="2">
    <source>
        <dbReference type="EMBL" id="OTG09761.1"/>
    </source>
</evidence>
<gene>
    <name evidence="2" type="ORF">HannXRQ_Chr10g0280031</name>
</gene>
<reference evidence="3" key="1">
    <citation type="journal article" date="2017" name="Nature">
        <title>The sunflower genome provides insights into oil metabolism, flowering and Asterid evolution.</title>
        <authorList>
            <person name="Badouin H."/>
            <person name="Gouzy J."/>
            <person name="Grassa C.J."/>
            <person name="Murat F."/>
            <person name="Staton S.E."/>
            <person name="Cottret L."/>
            <person name="Lelandais-Briere C."/>
            <person name="Owens G.L."/>
            <person name="Carrere S."/>
            <person name="Mayjonade B."/>
            <person name="Legrand L."/>
            <person name="Gill N."/>
            <person name="Kane N.C."/>
            <person name="Bowers J.E."/>
            <person name="Hubner S."/>
            <person name="Bellec A."/>
            <person name="Berard A."/>
            <person name="Berges H."/>
            <person name="Blanchet N."/>
            <person name="Boniface M.C."/>
            <person name="Brunel D."/>
            <person name="Catrice O."/>
            <person name="Chaidir N."/>
            <person name="Claudel C."/>
            <person name="Donnadieu C."/>
            <person name="Faraut T."/>
            <person name="Fievet G."/>
            <person name="Helmstetter N."/>
            <person name="King M."/>
            <person name="Knapp S.J."/>
            <person name="Lai Z."/>
            <person name="Le Paslier M.C."/>
            <person name="Lippi Y."/>
            <person name="Lorenzon L."/>
            <person name="Mandel J.R."/>
            <person name="Marage G."/>
            <person name="Marchand G."/>
            <person name="Marquand E."/>
            <person name="Bret-Mestries E."/>
            <person name="Morien E."/>
            <person name="Nambeesan S."/>
            <person name="Nguyen T."/>
            <person name="Pegot-Espagnet P."/>
            <person name="Pouilly N."/>
            <person name="Raftis F."/>
            <person name="Sallet E."/>
            <person name="Schiex T."/>
            <person name="Thomas J."/>
            <person name="Vandecasteele C."/>
            <person name="Vares D."/>
            <person name="Vear F."/>
            <person name="Vautrin S."/>
            <person name="Crespi M."/>
            <person name="Mangin B."/>
            <person name="Burke J.M."/>
            <person name="Salse J."/>
            <person name="Munos S."/>
            <person name="Vincourt P."/>
            <person name="Rieseberg L.H."/>
            <person name="Langlade N.B."/>
        </authorList>
    </citation>
    <scope>NUCLEOTIDE SEQUENCE [LARGE SCALE GENOMIC DNA]</scope>
    <source>
        <strain evidence="3">cv. SF193</strain>
    </source>
</reference>
<dbReference type="Proteomes" id="UP000215914">
    <property type="component" value="Chromosome 10"/>
</dbReference>
<organism evidence="2 3">
    <name type="scientific">Helianthus annuus</name>
    <name type="common">Common sunflower</name>
    <dbReference type="NCBI Taxonomy" id="4232"/>
    <lineage>
        <taxon>Eukaryota</taxon>
        <taxon>Viridiplantae</taxon>
        <taxon>Streptophyta</taxon>
        <taxon>Embryophyta</taxon>
        <taxon>Tracheophyta</taxon>
        <taxon>Spermatophyta</taxon>
        <taxon>Magnoliopsida</taxon>
        <taxon>eudicotyledons</taxon>
        <taxon>Gunneridae</taxon>
        <taxon>Pentapetalae</taxon>
        <taxon>asterids</taxon>
        <taxon>campanulids</taxon>
        <taxon>Asterales</taxon>
        <taxon>Asteraceae</taxon>
        <taxon>Asteroideae</taxon>
        <taxon>Heliantheae alliance</taxon>
        <taxon>Heliantheae</taxon>
        <taxon>Helianthus</taxon>
    </lineage>
</organism>
<sequence length="51" mass="6025">MSPLLLQHQNHNNTPKPCCKTTCYVHIKPYLVWLISCFIFSFGYCGWVFMN</sequence>
<dbReference type="EMBL" id="CM007899">
    <property type="protein sequence ID" value="OTG09761.1"/>
    <property type="molecule type" value="Genomic_DNA"/>
</dbReference>
<keyword evidence="1" id="KW-0812">Transmembrane</keyword>